<dbReference type="EMBL" id="QXFV01000363">
    <property type="protein sequence ID" value="KAE9039859.1"/>
    <property type="molecule type" value="Genomic_DNA"/>
</dbReference>
<accession>A0A6A3N392</accession>
<proteinExistence type="predicted"/>
<evidence type="ECO:0000313" key="1">
    <source>
        <dbReference type="EMBL" id="KAE9039859.1"/>
    </source>
</evidence>
<sequence>MLPRRRWYSGGEVGVGVQAKEAKLMRSRFVGRCSWCRRVTQGSHAAKEQCHMVRYIKLNPISVATSTAIMDAVEKPVEQAIGGEMPERFGQIFGGWTHSTEHYLAVYGYYGTDTGPQLTAMRRFLQFDDMSVFGGDNCAVNNRLAHLLGVPLVGCASHRLNLAVRGFLVPYDEAFEQVQQLMRKLRTLKQAAKLRDLKAEDIEQVCLITEGDSLSHAINSVDSADTSLRPKSAEPKSAREERFAAQSWESLKASGNPIYETAGEFADVFPDKIPADLPADRPRALLEDCMTRQWSLPRDQVKAIDDLFEGPATSARVPRKLEFDLL</sequence>
<dbReference type="PANTHER" id="PTHR40866">
    <property type="entry name" value="BED-TYPE DOMAIN-CONTAINING PROTEIN"/>
    <property type="match status" value="1"/>
</dbReference>
<dbReference type="AlphaFoldDB" id="A0A6A3N392"/>
<dbReference type="Proteomes" id="UP000429607">
    <property type="component" value="Unassembled WGS sequence"/>
</dbReference>
<dbReference type="PANTHER" id="PTHR40866:SF1">
    <property type="entry name" value="BED-TYPE DOMAIN-CONTAINING PROTEIN"/>
    <property type="match status" value="1"/>
</dbReference>
<protein>
    <submittedName>
        <fullName evidence="1">Uncharacterized protein</fullName>
    </submittedName>
</protein>
<gene>
    <name evidence="1" type="ORF">PR001_g7337</name>
</gene>
<comment type="caution">
    <text evidence="1">The sequence shown here is derived from an EMBL/GenBank/DDBJ whole genome shotgun (WGS) entry which is preliminary data.</text>
</comment>
<reference evidence="1 2" key="1">
    <citation type="submission" date="2018-09" db="EMBL/GenBank/DDBJ databases">
        <title>Genomic investigation of the strawberry pathogen Phytophthora fragariae indicates pathogenicity is determined by transcriptional variation in three key races.</title>
        <authorList>
            <person name="Adams T.M."/>
            <person name="Armitage A.D."/>
            <person name="Sobczyk M.K."/>
            <person name="Bates H.J."/>
            <person name="Dunwell J.M."/>
            <person name="Nellist C.F."/>
            <person name="Harrison R.J."/>
        </authorList>
    </citation>
    <scope>NUCLEOTIDE SEQUENCE [LARGE SCALE GENOMIC DNA]</scope>
    <source>
        <strain evidence="1 2">SCRP249</strain>
    </source>
</reference>
<organism evidence="1 2">
    <name type="scientific">Phytophthora rubi</name>
    <dbReference type="NCBI Taxonomy" id="129364"/>
    <lineage>
        <taxon>Eukaryota</taxon>
        <taxon>Sar</taxon>
        <taxon>Stramenopiles</taxon>
        <taxon>Oomycota</taxon>
        <taxon>Peronosporomycetes</taxon>
        <taxon>Peronosporales</taxon>
        <taxon>Peronosporaceae</taxon>
        <taxon>Phytophthora</taxon>
    </lineage>
</organism>
<evidence type="ECO:0000313" key="2">
    <source>
        <dbReference type="Proteomes" id="UP000429607"/>
    </source>
</evidence>
<name>A0A6A3N392_9STRA</name>